<evidence type="ECO:0000256" key="2">
    <source>
        <dbReference type="ARBA" id="ARBA00007779"/>
    </source>
</evidence>
<dbReference type="OrthoDB" id="1689567at2759"/>
<feature type="domain" description="CSC1/OSCA1-like 7TM region" evidence="12">
    <location>
        <begin position="350"/>
        <end position="621"/>
    </location>
</feature>
<dbReference type="InterPro" id="IPR003864">
    <property type="entry name" value="CSC1/OSCA1-like_7TM"/>
</dbReference>
<feature type="transmembrane region" description="Helical" evidence="11">
    <location>
        <begin position="143"/>
        <end position="164"/>
    </location>
</feature>
<organism evidence="15 16">
    <name type="scientific">Striga asiatica</name>
    <name type="common">Asiatic witchweed</name>
    <name type="synonym">Buchnera asiatica</name>
    <dbReference type="NCBI Taxonomy" id="4170"/>
    <lineage>
        <taxon>Eukaryota</taxon>
        <taxon>Viridiplantae</taxon>
        <taxon>Streptophyta</taxon>
        <taxon>Embryophyta</taxon>
        <taxon>Tracheophyta</taxon>
        <taxon>Spermatophyta</taxon>
        <taxon>Magnoliopsida</taxon>
        <taxon>eudicotyledons</taxon>
        <taxon>Gunneridae</taxon>
        <taxon>Pentapetalae</taxon>
        <taxon>asterids</taxon>
        <taxon>lamiids</taxon>
        <taxon>Lamiales</taxon>
        <taxon>Orobanchaceae</taxon>
        <taxon>Buchnereae</taxon>
        <taxon>Striga</taxon>
    </lineage>
</organism>
<feature type="domain" description="CSC1/OSCA1-like cytosolic" evidence="14">
    <location>
        <begin position="186"/>
        <end position="339"/>
    </location>
</feature>
<evidence type="ECO:0000256" key="8">
    <source>
        <dbReference type="ARBA" id="ARBA00023136"/>
    </source>
</evidence>
<gene>
    <name evidence="15" type="ORF">STAS_13875</name>
</gene>
<dbReference type="PANTHER" id="PTHR13018">
    <property type="entry name" value="PROBABLE MEMBRANE PROTEIN DUF221-RELATED"/>
    <property type="match status" value="1"/>
</dbReference>
<dbReference type="AlphaFoldDB" id="A0A5A7PY40"/>
<feature type="transmembrane region" description="Helical" evidence="11">
    <location>
        <begin position="6"/>
        <end position="27"/>
    </location>
</feature>
<feature type="transmembrane region" description="Helical" evidence="11">
    <location>
        <begin position="444"/>
        <end position="463"/>
    </location>
</feature>
<feature type="transmembrane region" description="Helical" evidence="11">
    <location>
        <begin position="628"/>
        <end position="647"/>
    </location>
</feature>
<feature type="compositionally biased region" description="Basic and acidic residues" evidence="10">
    <location>
        <begin position="718"/>
        <end position="728"/>
    </location>
</feature>
<dbReference type="GO" id="GO:0005886">
    <property type="term" value="C:plasma membrane"/>
    <property type="evidence" value="ECO:0007669"/>
    <property type="project" value="TreeGrafter"/>
</dbReference>
<feature type="compositionally biased region" description="Low complexity" evidence="10">
    <location>
        <begin position="696"/>
        <end position="709"/>
    </location>
</feature>
<evidence type="ECO:0000256" key="6">
    <source>
        <dbReference type="ARBA" id="ARBA00022989"/>
    </source>
</evidence>
<sequence>MNVSALLTSAGINTAVCVGLFSLYSVLRKQPSLVSVYFGQKLAQADSRSNDPFWFGRLIPSASWIVKAWEASEDELCAAGGVDAVVFMRAVVFSIRVFTVAAIVCLFLVLPLNYFGKDMDHKQIPDEQLTVFTIGNVNEGSKWLWAHCLALYIITCCACILLYFEYKNITKMRLAHITASHSNPSHFTVIVRAIPWVHEESYSDSVTKFFTDFYSSSYLSHQMIYHSGAVQKLMSDAEKMYKMLKSPHREQYCGSRFMRCGFCGSTPTSFKVLSEDRTSPRRVSIFDGSDMRKKECGAAMVFFRTRYAALVASEALQSTNAMSWVTDSAPEPCDIFWSNLCVPYRLLWIRRIAVIVASIFFVTFFLFPVVFTQSLVHLDKLKKIFPFLKEVVQRKILEQLISGYLPSVVFIIFLYIVPPLMMLFSTLEGAISRSGRKRSTCVKVIYFVIWNVFFANILTEAAIDHYQVSITKLGDAQHIPNLLAKAVPATATFFMTYVLTSGWASLSVELIQPFPLLCNLFYRYVLQNKDDTSYGTYTFPYHTEVPRVLLFGLLGFTCSILAPLILPFLLVYFVLAFLVYRNQLLNVYVTEYESVGLYWPIVHNTTIFSLVLTQIIALGVFGLKKSPVASAFTFPLIICTLLFHEYCRQRFHPVFKKIPATVAIEMDRNDEQCGRVDEIHQKLQSAYSQFRLKSQNSNTTTEPNNNTESISVTVSVGTERDDSSRLEDVESITPGKTAIEQLSRGPKTPSWS</sequence>
<feature type="transmembrane region" description="Helical" evidence="11">
    <location>
        <begin position="601"/>
        <end position="622"/>
    </location>
</feature>
<comment type="similarity">
    <text evidence="2">Belongs to the CSC1 (TC 1.A.17) family.</text>
</comment>
<dbReference type="Pfam" id="PF14703">
    <property type="entry name" value="PHM7_cyt"/>
    <property type="match status" value="1"/>
</dbReference>
<keyword evidence="5" id="KW-0106">Calcium</keyword>
<evidence type="ECO:0000256" key="1">
    <source>
        <dbReference type="ARBA" id="ARBA00004141"/>
    </source>
</evidence>
<evidence type="ECO:0000256" key="3">
    <source>
        <dbReference type="ARBA" id="ARBA00022448"/>
    </source>
</evidence>
<evidence type="ECO:0000256" key="7">
    <source>
        <dbReference type="ARBA" id="ARBA00023065"/>
    </source>
</evidence>
<evidence type="ECO:0000259" key="12">
    <source>
        <dbReference type="Pfam" id="PF02714"/>
    </source>
</evidence>
<evidence type="ECO:0000256" key="9">
    <source>
        <dbReference type="ARBA" id="ARBA00023303"/>
    </source>
</evidence>
<keyword evidence="16" id="KW-1185">Reference proteome</keyword>
<evidence type="ECO:0000313" key="16">
    <source>
        <dbReference type="Proteomes" id="UP000325081"/>
    </source>
</evidence>
<protein>
    <submittedName>
        <fullName evidence="15">ERD (Early-responsive to dehydration stress)family protein</fullName>
    </submittedName>
</protein>
<keyword evidence="4 11" id="KW-0812">Transmembrane</keyword>
<dbReference type="PANTHER" id="PTHR13018:SF117">
    <property type="entry name" value="CSC1-LIKE PROTEIN RXW8"/>
    <property type="match status" value="1"/>
</dbReference>
<evidence type="ECO:0000256" key="5">
    <source>
        <dbReference type="ARBA" id="ARBA00022837"/>
    </source>
</evidence>
<comment type="subcellular location">
    <subcellularLocation>
        <location evidence="1">Membrane</location>
        <topology evidence="1">Multi-pass membrane protein</topology>
    </subcellularLocation>
</comment>
<keyword evidence="8 11" id="KW-0472">Membrane</keyword>
<evidence type="ECO:0000313" key="15">
    <source>
        <dbReference type="EMBL" id="GER37462.1"/>
    </source>
</evidence>
<feature type="transmembrane region" description="Helical" evidence="11">
    <location>
        <begin position="404"/>
        <end position="424"/>
    </location>
</feature>
<reference evidence="16" key="1">
    <citation type="journal article" date="2019" name="Curr. Biol.">
        <title>Genome Sequence of Striga asiatica Provides Insight into the Evolution of Plant Parasitism.</title>
        <authorList>
            <person name="Yoshida S."/>
            <person name="Kim S."/>
            <person name="Wafula E.K."/>
            <person name="Tanskanen J."/>
            <person name="Kim Y.M."/>
            <person name="Honaas L."/>
            <person name="Yang Z."/>
            <person name="Spallek T."/>
            <person name="Conn C.E."/>
            <person name="Ichihashi Y."/>
            <person name="Cheong K."/>
            <person name="Cui S."/>
            <person name="Der J.P."/>
            <person name="Gundlach H."/>
            <person name="Jiao Y."/>
            <person name="Hori C."/>
            <person name="Ishida J.K."/>
            <person name="Kasahara H."/>
            <person name="Kiba T."/>
            <person name="Kim M.S."/>
            <person name="Koo N."/>
            <person name="Laohavisit A."/>
            <person name="Lee Y.H."/>
            <person name="Lumba S."/>
            <person name="McCourt P."/>
            <person name="Mortimer J.C."/>
            <person name="Mutuku J.M."/>
            <person name="Nomura T."/>
            <person name="Sasaki-Sekimoto Y."/>
            <person name="Seto Y."/>
            <person name="Wang Y."/>
            <person name="Wakatake T."/>
            <person name="Sakakibara H."/>
            <person name="Demura T."/>
            <person name="Yamaguchi S."/>
            <person name="Yoneyama K."/>
            <person name="Manabe R.I."/>
            <person name="Nelson D.C."/>
            <person name="Schulman A.H."/>
            <person name="Timko M.P."/>
            <person name="dePamphilis C.W."/>
            <person name="Choi D."/>
            <person name="Shirasu K."/>
        </authorList>
    </citation>
    <scope>NUCLEOTIDE SEQUENCE [LARGE SCALE GENOMIC DNA]</scope>
    <source>
        <strain evidence="16">cv. UVA1</strain>
    </source>
</reference>
<feature type="transmembrane region" description="Helical" evidence="11">
    <location>
        <begin position="352"/>
        <end position="371"/>
    </location>
</feature>
<dbReference type="Pfam" id="PF13967">
    <property type="entry name" value="RSN1_TM"/>
    <property type="match status" value="1"/>
</dbReference>
<evidence type="ECO:0000256" key="4">
    <source>
        <dbReference type="ARBA" id="ARBA00022692"/>
    </source>
</evidence>
<name>A0A5A7PY40_STRAF</name>
<evidence type="ECO:0000256" key="11">
    <source>
        <dbReference type="SAM" id="Phobius"/>
    </source>
</evidence>
<evidence type="ECO:0000259" key="14">
    <source>
        <dbReference type="Pfam" id="PF14703"/>
    </source>
</evidence>
<evidence type="ECO:0000259" key="13">
    <source>
        <dbReference type="Pfam" id="PF13967"/>
    </source>
</evidence>
<keyword evidence="7" id="KW-0406">Ion transport</keyword>
<dbReference type="InterPro" id="IPR032880">
    <property type="entry name" value="CSC1/OSCA1-like_N"/>
</dbReference>
<feature type="domain" description="CSC1/OSCA1-like N-terminal transmembrane" evidence="13">
    <location>
        <begin position="5"/>
        <end position="165"/>
    </location>
</feature>
<dbReference type="InterPro" id="IPR045122">
    <property type="entry name" value="Csc1-like"/>
</dbReference>
<dbReference type="InterPro" id="IPR027815">
    <property type="entry name" value="CSC1/OSCA1-like_cyt"/>
</dbReference>
<keyword evidence="3" id="KW-0813">Transport</keyword>
<accession>A0A5A7PY40</accession>
<dbReference type="Proteomes" id="UP000325081">
    <property type="component" value="Unassembled WGS sequence"/>
</dbReference>
<dbReference type="EMBL" id="BKCP01005383">
    <property type="protein sequence ID" value="GER37462.1"/>
    <property type="molecule type" value="Genomic_DNA"/>
</dbReference>
<feature type="region of interest" description="Disordered" evidence="10">
    <location>
        <begin position="694"/>
        <end position="752"/>
    </location>
</feature>
<comment type="caution">
    <text evidence="15">The sequence shown here is derived from an EMBL/GenBank/DDBJ whole genome shotgun (WGS) entry which is preliminary data.</text>
</comment>
<feature type="transmembrane region" description="Helical" evidence="11">
    <location>
        <begin position="548"/>
        <end position="580"/>
    </location>
</feature>
<keyword evidence="9" id="KW-0407">Ion channel</keyword>
<proteinExistence type="inferred from homology"/>
<dbReference type="GO" id="GO:0005227">
    <property type="term" value="F:calcium-activated cation channel activity"/>
    <property type="evidence" value="ECO:0007669"/>
    <property type="project" value="InterPro"/>
</dbReference>
<keyword evidence="6 11" id="KW-1133">Transmembrane helix</keyword>
<dbReference type="Pfam" id="PF02714">
    <property type="entry name" value="RSN1_7TM"/>
    <property type="match status" value="1"/>
</dbReference>
<feature type="transmembrane region" description="Helical" evidence="11">
    <location>
        <begin position="97"/>
        <end position="116"/>
    </location>
</feature>
<evidence type="ECO:0000256" key="10">
    <source>
        <dbReference type="SAM" id="MobiDB-lite"/>
    </source>
</evidence>